<reference evidence="1" key="1">
    <citation type="submission" date="2023-06" db="EMBL/GenBank/DDBJ databases">
        <title>Uncultivated large filamentous bacteria from sulfidic sediments reveal new species and different genomic features in energy metabolism and defense.</title>
        <authorList>
            <person name="Fonseca A."/>
        </authorList>
    </citation>
    <scope>NUCLEOTIDE SEQUENCE</scope>
    <source>
        <strain evidence="1">HSG4</strain>
    </source>
</reference>
<name>A0ABT7VV14_9GAMM</name>
<accession>A0ABT7VV14</accession>
<proteinExistence type="predicted"/>
<evidence type="ECO:0000313" key="1">
    <source>
        <dbReference type="EMBL" id="MDM8563427.1"/>
    </source>
</evidence>
<evidence type="ECO:0000313" key="2">
    <source>
        <dbReference type="Proteomes" id="UP001171945"/>
    </source>
</evidence>
<keyword evidence="2" id="KW-1185">Reference proteome</keyword>
<gene>
    <name evidence="1" type="ORF">QUF54_08750</name>
</gene>
<sequence>MIFEAKDKNGCEVIIHLEFEREYESDEQMDKRKLEYRHLMEMDSDYQGSRLKFFFKKL</sequence>
<organism evidence="1 2">
    <name type="scientific">Candidatus Marithioploca araucensis</name>
    <dbReference type="NCBI Taxonomy" id="70273"/>
    <lineage>
        <taxon>Bacteria</taxon>
        <taxon>Pseudomonadati</taxon>
        <taxon>Pseudomonadota</taxon>
        <taxon>Gammaproteobacteria</taxon>
        <taxon>Thiotrichales</taxon>
        <taxon>Thiotrichaceae</taxon>
        <taxon>Candidatus Marithioploca</taxon>
    </lineage>
</organism>
<dbReference type="Proteomes" id="UP001171945">
    <property type="component" value="Unassembled WGS sequence"/>
</dbReference>
<protein>
    <submittedName>
        <fullName evidence="1">Uncharacterized protein</fullName>
    </submittedName>
</protein>
<dbReference type="EMBL" id="JAUCGM010000629">
    <property type="protein sequence ID" value="MDM8563427.1"/>
    <property type="molecule type" value="Genomic_DNA"/>
</dbReference>
<comment type="caution">
    <text evidence="1">The sequence shown here is derived from an EMBL/GenBank/DDBJ whole genome shotgun (WGS) entry which is preliminary data.</text>
</comment>